<dbReference type="InterPro" id="IPR055170">
    <property type="entry name" value="GFO_IDH_MocA-like_dom"/>
</dbReference>
<dbReference type="SUPFAM" id="SSF51735">
    <property type="entry name" value="NAD(P)-binding Rossmann-fold domains"/>
    <property type="match status" value="1"/>
</dbReference>
<dbReference type="PANTHER" id="PTHR43249:SF1">
    <property type="entry name" value="D-GLUCOSIDE 3-DEHYDROGENASE"/>
    <property type="match status" value="1"/>
</dbReference>
<dbReference type="RefSeq" id="WP_045175829.1">
    <property type="nucleotide sequence ID" value="NZ_CP139957.1"/>
</dbReference>
<evidence type="ECO:0000259" key="2">
    <source>
        <dbReference type="Pfam" id="PF22725"/>
    </source>
</evidence>
<sequence>MSKLKFAIAGCGVISKTHASAISALSSDAELVAVCDIVEDKARKLAQDFGVKKIYTDYEKMLLDPEIDVVSICTPSGMHADMAVLAADSKKHVIVEKPMDITLSKANRIIEAQNRNNVVISIISQHRYSDCMQLLKRLTAEGKFGNIVLATSYTKWYRSQEYYDSGSWRGTWNLDGGGALMNQSIHYIDMIQWIIGKVVEVYAYCTTRAHKRIEVEDGAVAAVKFENGAIGEIVGTTSAYPGFETRLEIFGEHGSAIAINTQLESLYFKDGFEKEYLESYKKEDKGPVGASSAAIKEEGHVRQYRDVINAIKTGTKPLIPAEEGRHPVEIILAIYLSSLTGKPIKLPLESDEEVLKEIEKIKGKGFCNL</sequence>
<dbReference type="PANTHER" id="PTHR43249">
    <property type="entry name" value="UDP-N-ACETYL-2-AMINO-2-DEOXY-D-GLUCURONATE OXIDASE"/>
    <property type="match status" value="1"/>
</dbReference>
<dbReference type="SUPFAM" id="SSF55347">
    <property type="entry name" value="Glyceraldehyde-3-phosphate dehydrogenase-like, C-terminal domain"/>
    <property type="match status" value="1"/>
</dbReference>
<accession>A0ABZ0TZT0</accession>
<protein>
    <submittedName>
        <fullName evidence="3">Gfo/Idh/MocA family oxidoreductase</fullName>
    </submittedName>
</protein>
<dbReference type="InterPro" id="IPR036291">
    <property type="entry name" value="NAD(P)-bd_dom_sf"/>
</dbReference>
<evidence type="ECO:0000313" key="3">
    <source>
        <dbReference type="EMBL" id="WPX08566.1"/>
    </source>
</evidence>
<dbReference type="InterPro" id="IPR000683">
    <property type="entry name" value="Gfo/Idh/MocA-like_OxRdtase_N"/>
</dbReference>
<name>A0ABZ0TZT0_9FIRM</name>
<dbReference type="EMBL" id="CP139957">
    <property type="protein sequence ID" value="WPX08566.1"/>
    <property type="molecule type" value="Genomic_DNA"/>
</dbReference>
<dbReference type="Pfam" id="PF22725">
    <property type="entry name" value="GFO_IDH_MocA_C3"/>
    <property type="match status" value="1"/>
</dbReference>
<evidence type="ECO:0000313" key="4">
    <source>
        <dbReference type="Proteomes" id="UP001322744"/>
    </source>
</evidence>
<feature type="domain" description="GFO/IDH/MocA-like oxidoreductase" evidence="2">
    <location>
        <begin position="133"/>
        <end position="256"/>
    </location>
</feature>
<gene>
    <name evidence="3" type="ORF">SOJ16_002463</name>
</gene>
<dbReference type="Gene3D" id="3.40.50.720">
    <property type="entry name" value="NAD(P)-binding Rossmann-like Domain"/>
    <property type="match status" value="1"/>
</dbReference>
<dbReference type="InterPro" id="IPR052515">
    <property type="entry name" value="Gfo/Idh/MocA_Oxidoreductase"/>
</dbReference>
<dbReference type="Proteomes" id="UP001322744">
    <property type="component" value="Chromosome"/>
</dbReference>
<organism evidence="3 4">
    <name type="scientific">Anaerocellum danielii</name>
    <dbReference type="NCBI Taxonomy" id="1387557"/>
    <lineage>
        <taxon>Bacteria</taxon>
        <taxon>Bacillati</taxon>
        <taxon>Bacillota</taxon>
        <taxon>Bacillota incertae sedis</taxon>
        <taxon>Caldicellulosiruptorales</taxon>
        <taxon>Caldicellulosiruptoraceae</taxon>
        <taxon>Anaerocellum</taxon>
    </lineage>
</organism>
<evidence type="ECO:0000259" key="1">
    <source>
        <dbReference type="Pfam" id="PF01408"/>
    </source>
</evidence>
<feature type="domain" description="Gfo/Idh/MocA-like oxidoreductase N-terminal" evidence="1">
    <location>
        <begin position="4"/>
        <end position="122"/>
    </location>
</feature>
<proteinExistence type="predicted"/>
<keyword evidence="4" id="KW-1185">Reference proteome</keyword>
<reference evidence="3 4" key="1">
    <citation type="submission" date="2023-12" db="EMBL/GenBank/DDBJ databases">
        <authorList>
            <person name="Manesh M.J.H."/>
            <person name="Bing R.G."/>
            <person name="Willard D.J."/>
            <person name="Kelly R.M."/>
        </authorList>
    </citation>
    <scope>NUCLEOTIDE SEQUENCE [LARGE SCALE GENOMIC DNA]</scope>
    <source>
        <strain evidence="3 4">DSM 8977</strain>
    </source>
</reference>
<dbReference type="Gene3D" id="3.30.360.10">
    <property type="entry name" value="Dihydrodipicolinate Reductase, domain 2"/>
    <property type="match status" value="1"/>
</dbReference>
<dbReference type="Pfam" id="PF01408">
    <property type="entry name" value="GFO_IDH_MocA"/>
    <property type="match status" value="1"/>
</dbReference>